<feature type="coiled-coil region" evidence="1">
    <location>
        <begin position="420"/>
        <end position="447"/>
    </location>
</feature>
<evidence type="ECO:0000256" key="1">
    <source>
        <dbReference type="SAM" id="Coils"/>
    </source>
</evidence>
<evidence type="ECO:0000313" key="2">
    <source>
        <dbReference type="EMBL" id="PZG10931.1"/>
    </source>
</evidence>
<gene>
    <name evidence="2" type="ORF">C1I95_27695</name>
</gene>
<dbReference type="SUPFAM" id="SSF55874">
    <property type="entry name" value="ATPase domain of HSP90 chaperone/DNA topoisomerase II/histidine kinase"/>
    <property type="match status" value="1"/>
</dbReference>
<comment type="caution">
    <text evidence="2">The sequence shown here is derived from an EMBL/GenBank/DDBJ whole genome shotgun (WGS) entry which is preliminary data.</text>
</comment>
<keyword evidence="3" id="KW-1185">Reference proteome</keyword>
<dbReference type="InterPro" id="IPR036890">
    <property type="entry name" value="HATPase_C_sf"/>
</dbReference>
<keyword evidence="2" id="KW-0547">Nucleotide-binding</keyword>
<dbReference type="Proteomes" id="UP000248924">
    <property type="component" value="Unassembled WGS sequence"/>
</dbReference>
<evidence type="ECO:0000313" key="3">
    <source>
        <dbReference type="Proteomes" id="UP000248924"/>
    </source>
</evidence>
<keyword evidence="2" id="KW-0067">ATP-binding</keyword>
<dbReference type="GO" id="GO:0005524">
    <property type="term" value="F:ATP binding"/>
    <property type="evidence" value="ECO:0007669"/>
    <property type="project" value="UniProtKB-KW"/>
</dbReference>
<dbReference type="AlphaFoldDB" id="A0A2W2DKN8"/>
<name>A0A2W2DKN8_9ACTN</name>
<proteinExistence type="predicted"/>
<accession>A0A2W2DKN8</accession>
<reference evidence="2 3" key="1">
    <citation type="submission" date="2018-01" db="EMBL/GenBank/DDBJ databases">
        <title>Draft genome sequence of Jishengella sp. NA12.</title>
        <authorList>
            <person name="Sahin N."/>
            <person name="Ay H."/>
            <person name="Saygin H."/>
        </authorList>
    </citation>
    <scope>NUCLEOTIDE SEQUENCE [LARGE SCALE GENOMIC DNA]</scope>
    <source>
        <strain evidence="2 3">NA12</strain>
    </source>
</reference>
<dbReference type="OrthoDB" id="2041081at2"/>
<organism evidence="2 3">
    <name type="scientific">Micromonospora craterilacus</name>
    <dbReference type="NCBI Taxonomy" id="1655439"/>
    <lineage>
        <taxon>Bacteria</taxon>
        <taxon>Bacillati</taxon>
        <taxon>Actinomycetota</taxon>
        <taxon>Actinomycetes</taxon>
        <taxon>Micromonosporales</taxon>
        <taxon>Micromonosporaceae</taxon>
        <taxon>Micromonospora</taxon>
    </lineage>
</organism>
<sequence>MTLSTSLSGRLRNTSLPKSHGLLPLFEAVVNSIQSIDAANPEGDSGRIVVEIERLPQLNLFDSVGRSERGPVPQEPILSFRVTDNGAGFHDDNLQSFETLDSEYKAEYGCRGVGRLLWLKAFKKVEVSSIFLDEVGQAFERAFSFTAEKGVTDEVVGATASREAGATVKLLDFRPIYRDTSPKSHSTIARNLLEHCLWYFVRPGGCPDIIVVDGEEQVNLTHLFADHMLSSSQTQTLTVKGQEFDLVHLKVRSRTGIEPQIHWCAANRVVVEEKITDKIPGLHGRLNDGDTSFIYSCYVTSTFLNENVRSERTGFDIPEETQGTILASDLGMSEIRTAVLDAAEEYLGDLLNESKQAGRARVETFVNHKAPRYRPILRHIDQNKLCVSPEISERDLELLLHRQLWDLETELLVEGQEVLEAELLDDSAEQQERLREYLEKVDDVKKSDLASYVSKRRVVLDMLKKAIAADQDGKYVREDVIHNLIMPMRKTSDDVSLDVCNLWIIDERLAFHNYLASDKPLAAYPITDSPDRKEPDLLALQVCDSPILVSEGSKLPLASIVVVEIKRPMRGDSKQDGGPISQALGYLDRVRRGNVRTTQGRPIPASDEIPGFCYVISDLTPSVMEHCRMMGLRMTQDKLGFFGYNENYKAYIEVISFDRLLNAAHERNRAFFDKLGLPT</sequence>
<dbReference type="RefSeq" id="WP_111218118.1">
    <property type="nucleotide sequence ID" value="NZ_POTY01000241.1"/>
</dbReference>
<keyword evidence="1" id="KW-0175">Coiled coil</keyword>
<dbReference type="EMBL" id="POTY01000241">
    <property type="protein sequence ID" value="PZG10931.1"/>
    <property type="molecule type" value="Genomic_DNA"/>
</dbReference>
<protein>
    <submittedName>
        <fullName evidence="2">ATP-binding protein</fullName>
    </submittedName>
</protein>